<keyword evidence="7 15" id="KW-0808">Transferase</keyword>
<evidence type="ECO:0000256" key="13">
    <source>
        <dbReference type="ARBA" id="ARBA00048555"/>
    </source>
</evidence>
<evidence type="ECO:0000256" key="14">
    <source>
        <dbReference type="ARBA" id="ARBA00048692"/>
    </source>
</evidence>
<comment type="subunit">
    <text evidence="3">Homotrimer.</text>
</comment>
<dbReference type="NCBIfam" id="TIGR00636">
    <property type="entry name" value="PduO_Nterm"/>
    <property type="match status" value="1"/>
</dbReference>
<dbReference type="GO" id="GO:0008817">
    <property type="term" value="F:corrinoid adenosyltransferase activity"/>
    <property type="evidence" value="ECO:0007669"/>
    <property type="project" value="UniProtKB-UniRule"/>
</dbReference>
<dbReference type="AlphaFoldDB" id="A0A5Q2THC3"/>
<gene>
    <name evidence="18" type="ORF">GI584_05045</name>
</gene>
<dbReference type="SUPFAM" id="SSF89028">
    <property type="entry name" value="Cobalamin adenosyltransferase-like"/>
    <property type="match status" value="1"/>
</dbReference>
<evidence type="ECO:0000256" key="8">
    <source>
        <dbReference type="ARBA" id="ARBA00022741"/>
    </source>
</evidence>
<feature type="coiled-coil region" evidence="16">
    <location>
        <begin position="87"/>
        <end position="114"/>
    </location>
</feature>
<sequence length="185" mass="21184">MRIYTRSGDKGETSLIYGTRVPKNHARVEAYGTCDEVNAGIGQVISYIEQEEFPVKATLIEELHYIQTILFHVGSELATPEDKEVTWKLEQRHIDSLEQQIDKWQENLPELRNFILPSGHIAASTLHHARTVARRAERIAVGIQDQLHDSLAIKYLNRLSDYLFVVARTVNHQLDVEEKNLIADI</sequence>
<dbReference type="FunFam" id="1.20.1200.10:FF:000001">
    <property type="entry name" value="Cob(I)yrinic acid a,c-diamide adenosyltransferase"/>
    <property type="match status" value="1"/>
</dbReference>
<dbReference type="InterPro" id="IPR029499">
    <property type="entry name" value="PduO-typ"/>
</dbReference>
<evidence type="ECO:0000256" key="7">
    <source>
        <dbReference type="ARBA" id="ARBA00022679"/>
    </source>
</evidence>
<evidence type="ECO:0000256" key="2">
    <source>
        <dbReference type="ARBA" id="ARBA00007487"/>
    </source>
</evidence>
<evidence type="ECO:0000256" key="4">
    <source>
        <dbReference type="ARBA" id="ARBA00012454"/>
    </source>
</evidence>
<comment type="catalytic activity">
    <reaction evidence="14 15">
        <text>2 cob(II)alamin + reduced [electron-transfer flavoprotein] + 2 ATP = 2 adenosylcob(III)alamin + 2 triphosphate + oxidized [electron-transfer flavoprotein] + 3 H(+)</text>
        <dbReference type="Rhea" id="RHEA:28671"/>
        <dbReference type="Rhea" id="RHEA-COMP:10685"/>
        <dbReference type="Rhea" id="RHEA-COMP:10686"/>
        <dbReference type="ChEBI" id="CHEBI:15378"/>
        <dbReference type="ChEBI" id="CHEBI:16304"/>
        <dbReference type="ChEBI" id="CHEBI:18036"/>
        <dbReference type="ChEBI" id="CHEBI:18408"/>
        <dbReference type="ChEBI" id="CHEBI:30616"/>
        <dbReference type="ChEBI" id="CHEBI:57692"/>
        <dbReference type="ChEBI" id="CHEBI:58307"/>
        <dbReference type="EC" id="2.5.1.17"/>
    </reaction>
</comment>
<dbReference type="KEGG" id="grc:GI584_05045"/>
<accession>A0A5Q2THC3</accession>
<keyword evidence="19" id="KW-1185">Reference proteome</keyword>
<evidence type="ECO:0000256" key="1">
    <source>
        <dbReference type="ARBA" id="ARBA00005121"/>
    </source>
</evidence>
<proteinExistence type="inferred from homology"/>
<keyword evidence="16" id="KW-0175">Coiled coil</keyword>
<evidence type="ECO:0000313" key="18">
    <source>
        <dbReference type="EMBL" id="QGH33442.1"/>
    </source>
</evidence>
<evidence type="ECO:0000313" key="19">
    <source>
        <dbReference type="Proteomes" id="UP000339690"/>
    </source>
</evidence>
<dbReference type="GO" id="GO:0009236">
    <property type="term" value="P:cobalamin biosynthetic process"/>
    <property type="evidence" value="ECO:0007669"/>
    <property type="project" value="UniProtKB-UniRule"/>
</dbReference>
<evidence type="ECO:0000256" key="11">
    <source>
        <dbReference type="ARBA" id="ARBA00033334"/>
    </source>
</evidence>
<comment type="pathway">
    <text evidence="1 15">Cofactor biosynthesis; adenosylcobalamin biosynthesis; adenosylcobalamin from cob(II)yrinate a,c-diamide: step 2/7.</text>
</comment>
<evidence type="ECO:0000256" key="9">
    <source>
        <dbReference type="ARBA" id="ARBA00022840"/>
    </source>
</evidence>
<organism evidence="18 19">
    <name type="scientific">Gracilibacillus salitolerans</name>
    <dbReference type="NCBI Taxonomy" id="2663022"/>
    <lineage>
        <taxon>Bacteria</taxon>
        <taxon>Bacillati</taxon>
        <taxon>Bacillota</taxon>
        <taxon>Bacilli</taxon>
        <taxon>Bacillales</taxon>
        <taxon>Bacillaceae</taxon>
        <taxon>Gracilibacillus</taxon>
    </lineage>
</organism>
<evidence type="ECO:0000259" key="17">
    <source>
        <dbReference type="Pfam" id="PF01923"/>
    </source>
</evidence>
<comment type="catalytic activity">
    <reaction evidence="13 15">
        <text>2 cob(II)yrinate a,c diamide + reduced [electron-transfer flavoprotein] + 2 ATP = 2 adenosylcob(III)yrinate a,c-diamide + 2 triphosphate + oxidized [electron-transfer flavoprotein] + 3 H(+)</text>
        <dbReference type="Rhea" id="RHEA:11528"/>
        <dbReference type="Rhea" id="RHEA-COMP:10685"/>
        <dbReference type="Rhea" id="RHEA-COMP:10686"/>
        <dbReference type="ChEBI" id="CHEBI:15378"/>
        <dbReference type="ChEBI" id="CHEBI:18036"/>
        <dbReference type="ChEBI" id="CHEBI:30616"/>
        <dbReference type="ChEBI" id="CHEBI:57692"/>
        <dbReference type="ChEBI" id="CHEBI:58307"/>
        <dbReference type="ChEBI" id="CHEBI:58503"/>
        <dbReference type="ChEBI" id="CHEBI:58537"/>
        <dbReference type="EC" id="2.5.1.17"/>
    </reaction>
</comment>
<dbReference type="Pfam" id="PF01923">
    <property type="entry name" value="Cob_adeno_trans"/>
    <property type="match status" value="1"/>
</dbReference>
<dbReference type="EMBL" id="CP045915">
    <property type="protein sequence ID" value="QGH33442.1"/>
    <property type="molecule type" value="Genomic_DNA"/>
</dbReference>
<dbReference type="InterPro" id="IPR036451">
    <property type="entry name" value="CblAdoTrfase-like_sf"/>
</dbReference>
<dbReference type="InterPro" id="IPR016030">
    <property type="entry name" value="CblAdoTrfase-like"/>
</dbReference>
<evidence type="ECO:0000256" key="10">
    <source>
        <dbReference type="ARBA" id="ARBA00031529"/>
    </source>
</evidence>
<feature type="domain" description="Cobalamin adenosyltransferase-like" evidence="17">
    <location>
        <begin position="3"/>
        <end position="170"/>
    </location>
</feature>
<evidence type="ECO:0000256" key="15">
    <source>
        <dbReference type="RuleBase" id="RU366026"/>
    </source>
</evidence>
<reference evidence="18 19" key="1">
    <citation type="submission" date="2019-11" db="EMBL/GenBank/DDBJ databases">
        <title>Gracilibacillus salitolerans sp. nov., a moderate halophile isolated from a saline soil in northwest China.</title>
        <authorList>
            <person name="Gan L."/>
        </authorList>
    </citation>
    <scope>NUCLEOTIDE SEQUENCE [LARGE SCALE GENOMIC DNA]</scope>
    <source>
        <strain evidence="18 19">SCU50</strain>
    </source>
</reference>
<dbReference type="Proteomes" id="UP000339690">
    <property type="component" value="Chromosome"/>
</dbReference>
<evidence type="ECO:0000256" key="12">
    <source>
        <dbReference type="ARBA" id="ARBA00033354"/>
    </source>
</evidence>
<evidence type="ECO:0000256" key="6">
    <source>
        <dbReference type="ARBA" id="ARBA00022573"/>
    </source>
</evidence>
<protein>
    <recommendedName>
        <fullName evidence="5 15">Corrinoid adenosyltransferase</fullName>
        <ecNumber evidence="4 15">2.5.1.17</ecNumber>
    </recommendedName>
    <alternativeName>
        <fullName evidence="10 15">Cob(II)alamin adenosyltransferase</fullName>
    </alternativeName>
    <alternativeName>
        <fullName evidence="12 15">Cob(II)yrinic acid a,c-diamide adenosyltransferase</fullName>
    </alternativeName>
    <alternativeName>
        <fullName evidence="11 15">Cobinamide/cobalamin adenosyltransferase</fullName>
    </alternativeName>
</protein>
<evidence type="ECO:0000256" key="3">
    <source>
        <dbReference type="ARBA" id="ARBA00011233"/>
    </source>
</evidence>
<name>A0A5Q2THC3_9BACI</name>
<dbReference type="PANTHER" id="PTHR12213">
    <property type="entry name" value="CORRINOID ADENOSYLTRANSFERASE"/>
    <property type="match status" value="1"/>
</dbReference>
<dbReference type="Gene3D" id="1.20.1200.10">
    <property type="entry name" value="Cobalamin adenosyltransferase-like"/>
    <property type="match status" value="1"/>
</dbReference>
<keyword evidence="9 15" id="KW-0067">ATP-binding</keyword>
<evidence type="ECO:0000256" key="16">
    <source>
        <dbReference type="SAM" id="Coils"/>
    </source>
</evidence>
<dbReference type="UniPathway" id="UPA00148">
    <property type="reaction ID" value="UER00233"/>
</dbReference>
<dbReference type="GO" id="GO:0005524">
    <property type="term" value="F:ATP binding"/>
    <property type="evidence" value="ECO:0007669"/>
    <property type="project" value="UniProtKB-UniRule"/>
</dbReference>
<dbReference type="RefSeq" id="WP_153790472.1">
    <property type="nucleotide sequence ID" value="NZ_CP045915.1"/>
</dbReference>
<comment type="similarity">
    <text evidence="2 15">Belongs to the Cob(I)alamin adenosyltransferase family.</text>
</comment>
<keyword evidence="6 15" id="KW-0169">Cobalamin biosynthesis</keyword>
<keyword evidence="8 15" id="KW-0547">Nucleotide-binding</keyword>
<dbReference type="PANTHER" id="PTHR12213:SF0">
    <property type="entry name" value="CORRINOID ADENOSYLTRANSFERASE MMAB"/>
    <property type="match status" value="1"/>
</dbReference>
<dbReference type="EC" id="2.5.1.17" evidence="4 15"/>
<evidence type="ECO:0000256" key="5">
    <source>
        <dbReference type="ARBA" id="ARBA00020963"/>
    </source>
</evidence>